<protein>
    <submittedName>
        <fullName evidence="2">Peptide ABC transporter substrate-binding protein</fullName>
    </submittedName>
</protein>
<dbReference type="Gene3D" id="3.10.105.10">
    <property type="entry name" value="Dipeptide-binding Protein, Domain 3"/>
    <property type="match status" value="1"/>
</dbReference>
<dbReference type="CDD" id="cd08509">
    <property type="entry name" value="PBP2_TmCBP_oligosaccharides_like"/>
    <property type="match status" value="1"/>
</dbReference>
<dbReference type="PANTHER" id="PTHR30290:SF82">
    <property type="entry name" value="ABC-TYPE DIPEPTIDE_OLIGOPEPTIDE TRANSPORT SYSTEM, PERIPLASMIC COMPONENT"/>
    <property type="match status" value="1"/>
</dbReference>
<dbReference type="EMBL" id="BNJK01000001">
    <property type="protein sequence ID" value="GHO90568.1"/>
    <property type="molecule type" value="Genomic_DNA"/>
</dbReference>
<organism evidence="2 3">
    <name type="scientific">Reticulibacter mediterranei</name>
    <dbReference type="NCBI Taxonomy" id="2778369"/>
    <lineage>
        <taxon>Bacteria</taxon>
        <taxon>Bacillati</taxon>
        <taxon>Chloroflexota</taxon>
        <taxon>Ktedonobacteria</taxon>
        <taxon>Ktedonobacterales</taxon>
        <taxon>Reticulibacteraceae</taxon>
        <taxon>Reticulibacter</taxon>
    </lineage>
</organism>
<dbReference type="Proteomes" id="UP000597444">
    <property type="component" value="Unassembled WGS sequence"/>
</dbReference>
<accession>A0A8J3IDH8</accession>
<reference evidence="2" key="1">
    <citation type="submission" date="2020-10" db="EMBL/GenBank/DDBJ databases">
        <title>Taxonomic study of unclassified bacteria belonging to the class Ktedonobacteria.</title>
        <authorList>
            <person name="Yabe S."/>
            <person name="Wang C.M."/>
            <person name="Zheng Y."/>
            <person name="Sakai Y."/>
            <person name="Cavaletti L."/>
            <person name="Monciardini P."/>
            <person name="Donadio S."/>
        </authorList>
    </citation>
    <scope>NUCLEOTIDE SEQUENCE</scope>
    <source>
        <strain evidence="2">ID150040</strain>
    </source>
</reference>
<evidence type="ECO:0000313" key="2">
    <source>
        <dbReference type="EMBL" id="GHO90568.1"/>
    </source>
</evidence>
<dbReference type="SUPFAM" id="SSF53850">
    <property type="entry name" value="Periplasmic binding protein-like II"/>
    <property type="match status" value="1"/>
</dbReference>
<dbReference type="PANTHER" id="PTHR30290">
    <property type="entry name" value="PERIPLASMIC BINDING COMPONENT OF ABC TRANSPORTER"/>
    <property type="match status" value="1"/>
</dbReference>
<dbReference type="Gene3D" id="3.90.76.10">
    <property type="entry name" value="Dipeptide-binding Protein, Domain 1"/>
    <property type="match status" value="1"/>
</dbReference>
<dbReference type="GO" id="GO:1904680">
    <property type="term" value="F:peptide transmembrane transporter activity"/>
    <property type="evidence" value="ECO:0007669"/>
    <property type="project" value="TreeGrafter"/>
</dbReference>
<dbReference type="InterPro" id="IPR030678">
    <property type="entry name" value="Peptide/Ni-bd"/>
</dbReference>
<proteinExistence type="predicted"/>
<dbReference type="Gene3D" id="3.40.190.10">
    <property type="entry name" value="Periplasmic binding protein-like II"/>
    <property type="match status" value="1"/>
</dbReference>
<dbReference type="AlphaFoldDB" id="A0A8J3IDH8"/>
<name>A0A8J3IDH8_9CHLR</name>
<sequence length="563" mass="61939">MTHSALFKQTNKAGMILISLLLLLLVMLTACGGSNSSTKKKPAHPNSLTMQANQTDAYPRNFNPYSPSVISGTQGLIYETLLNVNRLNGDIKPWLASSYQLASDAQSITFHLRQHVTWSDGQPFTSDDVLFTLNLLTKNASVDLTGIGAVVKDVSAPDASTVKVTLNKPFNPITWILGGQVYMLPRHVWSNVKGDPSQYADPNPVGTGPYLVKSFTPQLVTLVKNPKFRLPGKPEVDEVKIPAYASNDSAQLALQKGQIDWTNLFIPDIDKTYVALDKQHNHYWFPSSDDVMLYLNLTKAPFNDLQVRKAVSLALNRDNISKLGEDGYEPPANPTGLVGENIKMYIAPEYANLQFKQDTAQAGQVLEGDGWKKGSDGFYAKDGKPLAFSIIVVSGYSDYVADCQIMVKDLQAAGIKATVNGMSEDAFTNALQTGHYDAGILWTNPGPTPFYIYEGLLRSTNSAPIGQAAPSNYERWMDPATDKLLNQYAASTDPNVQKQTIMALEKIMVEQLPSIPLTAEPYWYQYSTAKFVGWPDEQHPYAAPGAAVYPDIEYVLLNLQPVQ</sequence>
<dbReference type="Pfam" id="PF00496">
    <property type="entry name" value="SBP_bac_5"/>
    <property type="match status" value="1"/>
</dbReference>
<dbReference type="PIRSF" id="PIRSF002741">
    <property type="entry name" value="MppA"/>
    <property type="match status" value="1"/>
</dbReference>
<comment type="caution">
    <text evidence="2">The sequence shown here is derived from an EMBL/GenBank/DDBJ whole genome shotgun (WGS) entry which is preliminary data.</text>
</comment>
<feature type="domain" description="Solute-binding protein family 5" evidence="1">
    <location>
        <begin position="91"/>
        <end position="462"/>
    </location>
</feature>
<dbReference type="GO" id="GO:0043190">
    <property type="term" value="C:ATP-binding cassette (ABC) transporter complex"/>
    <property type="evidence" value="ECO:0007669"/>
    <property type="project" value="InterPro"/>
</dbReference>
<dbReference type="InterPro" id="IPR000914">
    <property type="entry name" value="SBP_5_dom"/>
</dbReference>
<dbReference type="GO" id="GO:0015833">
    <property type="term" value="P:peptide transport"/>
    <property type="evidence" value="ECO:0007669"/>
    <property type="project" value="TreeGrafter"/>
</dbReference>
<gene>
    <name evidence="2" type="ORF">KSF_006160</name>
</gene>
<dbReference type="RefSeq" id="WP_236064803.1">
    <property type="nucleotide sequence ID" value="NZ_BNJK01000001.1"/>
</dbReference>
<evidence type="ECO:0000313" key="3">
    <source>
        <dbReference type="Proteomes" id="UP000597444"/>
    </source>
</evidence>
<evidence type="ECO:0000259" key="1">
    <source>
        <dbReference type="Pfam" id="PF00496"/>
    </source>
</evidence>
<dbReference type="GO" id="GO:0042597">
    <property type="term" value="C:periplasmic space"/>
    <property type="evidence" value="ECO:0007669"/>
    <property type="project" value="UniProtKB-ARBA"/>
</dbReference>
<dbReference type="InterPro" id="IPR039424">
    <property type="entry name" value="SBP_5"/>
</dbReference>
<keyword evidence="3" id="KW-1185">Reference proteome</keyword>